<evidence type="ECO:0000259" key="1">
    <source>
        <dbReference type="Pfam" id="PF13392"/>
    </source>
</evidence>
<proteinExistence type="predicted"/>
<protein>
    <submittedName>
        <fullName evidence="2">Putative DNA-binding protein</fullName>
    </submittedName>
</protein>
<dbReference type="InterPro" id="IPR003615">
    <property type="entry name" value="HNH_nuc"/>
</dbReference>
<reference evidence="2 3" key="1">
    <citation type="journal article" date="2015" name="Virol. J.">
        <title>Whole genome sequence comparison of ten diagnostic brucellaphages propagated on two Brucella abortus hosts.</title>
        <authorList>
            <person name="Tevdoradze E."/>
            <person name="Farlow J."/>
            <person name="Kotorashvili A."/>
            <person name="Skhirtladze N."/>
            <person name="Antadze I."/>
            <person name="Gunia S."/>
            <person name="Balarjishvili N."/>
            <person name="Kvachadze L."/>
            <person name="Kutateladze M."/>
        </authorList>
    </citation>
    <scope>NUCLEOTIDE SEQUENCE [LARGE SCALE GENOMIC DNA]</scope>
</reference>
<gene>
    <name evidence="2" type="ORF">p0219_51</name>
</gene>
<dbReference type="SUPFAM" id="SSF54171">
    <property type="entry name" value="DNA-binding domain"/>
    <property type="match status" value="1"/>
</dbReference>
<feature type="domain" description="HNH nuclease" evidence="1">
    <location>
        <begin position="58"/>
        <end position="100"/>
    </location>
</feature>
<name>A0A0H4IIW2_9CAUD</name>
<dbReference type="Pfam" id="PF13392">
    <property type="entry name" value="HNH_3"/>
    <property type="match status" value="1"/>
</dbReference>
<dbReference type="Gene3D" id="3.90.75.20">
    <property type="match status" value="1"/>
</dbReference>
<evidence type="ECO:0000313" key="3">
    <source>
        <dbReference type="Proteomes" id="UP000225110"/>
    </source>
</evidence>
<sequence>MDYDCISKLIKYSPESGKLFWVKRDDVCKSWNTRYAGKEAFTATLNGYKYGKILGKNYYAHRIAWLIMNGEFADEIDHIDGNRSNNIYNNLRSVSHQNNMKNITMQSNNNSGVVGVYWNRSRCKWHAQIGVNGKSHHIGYFSNIDDAVNSRKKYEDIFGYHKNHGKGV</sequence>
<evidence type="ECO:0000313" key="2">
    <source>
        <dbReference type="EMBL" id="AKO59039.1"/>
    </source>
</evidence>
<dbReference type="EMBL" id="KJ133688">
    <property type="protein sequence ID" value="AKO59039.1"/>
    <property type="molecule type" value="Genomic_DNA"/>
</dbReference>
<keyword evidence="2" id="KW-0238">DNA-binding</keyword>
<organism evidence="2 3">
    <name type="scientific">Brucella phage 02_19</name>
    <dbReference type="NCBI Taxonomy" id="1667365"/>
    <lineage>
        <taxon>Viruses</taxon>
        <taxon>Duplodnaviria</taxon>
        <taxon>Heunggongvirae</taxon>
        <taxon>Uroviricota</taxon>
        <taxon>Caudoviricetes</taxon>
        <taxon>Perisivirus</taxon>
        <taxon>Perisivirus Tb</taxon>
    </lineage>
</organism>
<dbReference type="SUPFAM" id="SSF54060">
    <property type="entry name" value="His-Me finger endonucleases"/>
    <property type="match status" value="1"/>
</dbReference>
<dbReference type="GO" id="GO:0003677">
    <property type="term" value="F:DNA binding"/>
    <property type="evidence" value="ECO:0007669"/>
    <property type="project" value="UniProtKB-KW"/>
</dbReference>
<dbReference type="Proteomes" id="UP000225110">
    <property type="component" value="Segment"/>
</dbReference>
<accession>A0A0H4IIW2</accession>
<dbReference type="Gene3D" id="1.20.5.2050">
    <property type="match status" value="1"/>
</dbReference>
<dbReference type="InterPro" id="IPR016177">
    <property type="entry name" value="DNA-bd_dom_sf"/>
</dbReference>
<dbReference type="InterPro" id="IPR044925">
    <property type="entry name" value="His-Me_finger_sf"/>
</dbReference>